<organism evidence="1 2">
    <name type="scientific">Larimichthys crocea</name>
    <name type="common">Large yellow croaker</name>
    <name type="synonym">Pseudosciaena crocea</name>
    <dbReference type="NCBI Taxonomy" id="215358"/>
    <lineage>
        <taxon>Eukaryota</taxon>
        <taxon>Metazoa</taxon>
        <taxon>Chordata</taxon>
        <taxon>Craniata</taxon>
        <taxon>Vertebrata</taxon>
        <taxon>Euteleostomi</taxon>
        <taxon>Actinopterygii</taxon>
        <taxon>Neopterygii</taxon>
        <taxon>Teleostei</taxon>
        <taxon>Neoteleostei</taxon>
        <taxon>Acanthomorphata</taxon>
        <taxon>Eupercaria</taxon>
        <taxon>Sciaenidae</taxon>
        <taxon>Larimichthys</taxon>
    </lineage>
</organism>
<reference evidence="1" key="1">
    <citation type="submission" date="2018-11" db="EMBL/GenBank/DDBJ databases">
        <title>The sequence and de novo assembly of Larimichthys crocea genome using PacBio and Hi-C technologies.</title>
        <authorList>
            <person name="Xu P."/>
            <person name="Chen B."/>
            <person name="Zhou Z."/>
            <person name="Ke Q."/>
            <person name="Wu Y."/>
            <person name="Bai H."/>
            <person name="Pu F."/>
        </authorList>
    </citation>
    <scope>NUCLEOTIDE SEQUENCE</scope>
    <source>
        <tissue evidence="1">Muscle</tissue>
    </source>
</reference>
<keyword evidence="2" id="KW-1185">Reference proteome</keyword>
<proteinExistence type="predicted"/>
<dbReference type="EMBL" id="CM011683">
    <property type="protein sequence ID" value="TMS14586.1"/>
    <property type="molecule type" value="Genomic_DNA"/>
</dbReference>
<sequence length="71" mass="7833">KNMTLNPQECTENQARAPAQEKACQGPQRPEPGALQEQSPPPTAFRPGEQPPAGTHTRQEEEETPEQETLN</sequence>
<evidence type="ECO:0000313" key="2">
    <source>
        <dbReference type="Proteomes" id="UP000793456"/>
    </source>
</evidence>
<feature type="non-terminal residue" evidence="1">
    <location>
        <position position="1"/>
    </location>
</feature>
<gene>
    <name evidence="1" type="ORF">E3U43_023066</name>
</gene>
<name>A0ACD3R4T9_LARCR</name>
<accession>A0ACD3R4T9</accession>
<feature type="non-terminal residue" evidence="1">
    <location>
        <position position="71"/>
    </location>
</feature>
<evidence type="ECO:0000313" key="1">
    <source>
        <dbReference type="EMBL" id="TMS14586.1"/>
    </source>
</evidence>
<comment type="caution">
    <text evidence="1">The sequence shown here is derived from an EMBL/GenBank/DDBJ whole genome shotgun (WGS) entry which is preliminary data.</text>
</comment>
<dbReference type="Proteomes" id="UP000793456">
    <property type="component" value="Chromosome X"/>
</dbReference>
<protein>
    <submittedName>
        <fullName evidence="1">Uncharacterized protein</fullName>
    </submittedName>
</protein>